<dbReference type="RefSeq" id="WP_009245471.1">
    <property type="nucleotide sequence ID" value="NZ_CABKQB010000010.1"/>
</dbReference>
<name>A0A396GH16_MEDGN</name>
<dbReference type="EMBL" id="JAPRAY010000003">
    <property type="protein sequence ID" value="MCZ0666642.1"/>
    <property type="molecule type" value="Genomic_DNA"/>
</dbReference>
<evidence type="ECO:0000313" key="3">
    <source>
        <dbReference type="Proteomes" id="UP001079535"/>
    </source>
</evidence>
<sequence length="250" mass="29068">MTNFMFIVLVAIVVILVVIFLNSSFGKQLRVKLKGRTDEVMRQDASTPEGAKDYYNAAIRDKEEFYNKASTTYAEISGRLDSAEKDLYNANKEIMRITKEINACLDNNDENSAMQYAMKKETVENKIKVLKDTIEEMKQAKMHQEEIRNQASSDLQKLKEEKEQVLFQMEADSQIIELHQSMDSMNMNNESERMLERVREGAKKTRRRAEGSRIAFDSSVQAQDMRLEASERERNARQTIEEMKRKRGNK</sequence>
<feature type="compositionally biased region" description="Basic and acidic residues" evidence="1">
    <location>
        <begin position="201"/>
        <end position="211"/>
    </location>
</feature>
<protein>
    <submittedName>
        <fullName evidence="2">PspA/IM30 family protein</fullName>
    </submittedName>
</protein>
<comment type="caution">
    <text evidence="2">The sequence shown here is derived from an EMBL/GenBank/DDBJ whole genome shotgun (WGS) entry which is preliminary data.</text>
</comment>
<feature type="compositionally biased region" description="Basic and acidic residues" evidence="1">
    <location>
        <begin position="225"/>
        <end position="244"/>
    </location>
</feature>
<feature type="region of interest" description="Disordered" evidence="1">
    <location>
        <begin position="201"/>
        <end position="250"/>
    </location>
</feature>
<gene>
    <name evidence="2" type="ORF">OZZ17_03705</name>
</gene>
<dbReference type="Proteomes" id="UP001079535">
    <property type="component" value="Unassembled WGS sequence"/>
</dbReference>
<reference evidence="2" key="1">
    <citation type="submission" date="2022-11" db="EMBL/GenBank/DDBJ databases">
        <title>Temperate bacteriophages infecting mucin-degrading bacterium Ruminococcus gnavus from the human gut.</title>
        <authorList>
            <person name="Buttimer C."/>
        </authorList>
    </citation>
    <scope>NUCLEOTIDE SEQUENCE</scope>
    <source>
        <strain evidence="2">CCUG 49994</strain>
    </source>
</reference>
<evidence type="ECO:0000313" key="2">
    <source>
        <dbReference type="EMBL" id="MCZ0666642.1"/>
    </source>
</evidence>
<accession>A0A396GH16</accession>
<dbReference type="AlphaFoldDB" id="A0A396GH16"/>
<organism evidence="2 3">
    <name type="scientific">Mediterraneibacter gnavus</name>
    <name type="common">Ruminococcus gnavus</name>
    <dbReference type="NCBI Taxonomy" id="33038"/>
    <lineage>
        <taxon>Bacteria</taxon>
        <taxon>Bacillati</taxon>
        <taxon>Bacillota</taxon>
        <taxon>Clostridia</taxon>
        <taxon>Lachnospirales</taxon>
        <taxon>Lachnospiraceae</taxon>
        <taxon>Mediterraneibacter</taxon>
    </lineage>
</organism>
<evidence type="ECO:0000256" key="1">
    <source>
        <dbReference type="SAM" id="MobiDB-lite"/>
    </source>
</evidence>
<proteinExistence type="predicted"/>